<dbReference type="Proteomes" id="UP000799438">
    <property type="component" value="Unassembled WGS sequence"/>
</dbReference>
<gene>
    <name evidence="2" type="ORF">K452DRAFT_136592</name>
</gene>
<keyword evidence="3" id="KW-1185">Reference proteome</keyword>
<organism evidence="2 3">
    <name type="scientific">Aplosporella prunicola CBS 121167</name>
    <dbReference type="NCBI Taxonomy" id="1176127"/>
    <lineage>
        <taxon>Eukaryota</taxon>
        <taxon>Fungi</taxon>
        <taxon>Dikarya</taxon>
        <taxon>Ascomycota</taxon>
        <taxon>Pezizomycotina</taxon>
        <taxon>Dothideomycetes</taxon>
        <taxon>Dothideomycetes incertae sedis</taxon>
        <taxon>Botryosphaeriales</taxon>
        <taxon>Aplosporellaceae</taxon>
        <taxon>Aplosporella</taxon>
    </lineage>
</organism>
<name>A0A6A6BM79_9PEZI</name>
<dbReference type="EMBL" id="ML995478">
    <property type="protein sequence ID" value="KAF2145229.1"/>
    <property type="molecule type" value="Genomic_DNA"/>
</dbReference>
<feature type="region of interest" description="Disordered" evidence="1">
    <location>
        <begin position="49"/>
        <end position="69"/>
    </location>
</feature>
<evidence type="ECO:0000313" key="2">
    <source>
        <dbReference type="EMBL" id="KAF2145229.1"/>
    </source>
</evidence>
<dbReference type="GeneID" id="54292832"/>
<proteinExistence type="predicted"/>
<dbReference type="AlphaFoldDB" id="A0A6A6BM79"/>
<dbReference type="RefSeq" id="XP_033400941.1">
    <property type="nucleotide sequence ID" value="XM_033535338.1"/>
</dbReference>
<evidence type="ECO:0000256" key="1">
    <source>
        <dbReference type="SAM" id="MobiDB-lite"/>
    </source>
</evidence>
<sequence length="139" mass="16036">MPRLASPSPLHSTPLHQTPETKLCSYLTNPHTILFTNLLIYVRTWLKKRPQRPPHPPTPPTSIQQLQHAQPAPILRHDLASPALLPHIQTSAYILTHSLTYLHTNLLTRLPHFSHLHHFQIYPIHQRNHTARHQAPSLH</sequence>
<evidence type="ECO:0000313" key="3">
    <source>
        <dbReference type="Proteomes" id="UP000799438"/>
    </source>
</evidence>
<reference evidence="2" key="1">
    <citation type="journal article" date="2020" name="Stud. Mycol.">
        <title>101 Dothideomycetes genomes: a test case for predicting lifestyles and emergence of pathogens.</title>
        <authorList>
            <person name="Haridas S."/>
            <person name="Albert R."/>
            <person name="Binder M."/>
            <person name="Bloem J."/>
            <person name="Labutti K."/>
            <person name="Salamov A."/>
            <person name="Andreopoulos B."/>
            <person name="Baker S."/>
            <person name="Barry K."/>
            <person name="Bills G."/>
            <person name="Bluhm B."/>
            <person name="Cannon C."/>
            <person name="Castanera R."/>
            <person name="Culley D."/>
            <person name="Daum C."/>
            <person name="Ezra D."/>
            <person name="Gonzalez J."/>
            <person name="Henrissat B."/>
            <person name="Kuo A."/>
            <person name="Liang C."/>
            <person name="Lipzen A."/>
            <person name="Lutzoni F."/>
            <person name="Magnuson J."/>
            <person name="Mondo S."/>
            <person name="Nolan M."/>
            <person name="Ohm R."/>
            <person name="Pangilinan J."/>
            <person name="Park H.-J."/>
            <person name="Ramirez L."/>
            <person name="Alfaro M."/>
            <person name="Sun H."/>
            <person name="Tritt A."/>
            <person name="Yoshinaga Y."/>
            <person name="Zwiers L.-H."/>
            <person name="Turgeon B."/>
            <person name="Goodwin S."/>
            <person name="Spatafora J."/>
            <person name="Crous P."/>
            <person name="Grigoriev I."/>
        </authorList>
    </citation>
    <scope>NUCLEOTIDE SEQUENCE</scope>
    <source>
        <strain evidence="2">CBS 121167</strain>
    </source>
</reference>
<protein>
    <submittedName>
        <fullName evidence="2">Uncharacterized protein</fullName>
    </submittedName>
</protein>
<accession>A0A6A6BM79</accession>